<dbReference type="InterPro" id="IPR016050">
    <property type="entry name" value="Proteasome_bsu_CS"/>
</dbReference>
<dbReference type="Pfam" id="PF00227">
    <property type="entry name" value="Proteasome"/>
    <property type="match status" value="2"/>
</dbReference>
<protein>
    <recommendedName>
        <fullName evidence="4">Proteasome subunit beta</fullName>
    </recommendedName>
</protein>
<keyword evidence="1 4" id="KW-0963">Cytoplasm</keyword>
<dbReference type="Gene3D" id="3.60.20.10">
    <property type="entry name" value="Glutamine Phosphoribosylpyrophosphate, subunit 1, domain 1"/>
    <property type="match status" value="2"/>
</dbReference>
<keyword evidence="3 4" id="KW-0539">Nucleus</keyword>
<dbReference type="PANTHER" id="PTHR32194:SF6">
    <property type="entry name" value="PROTEASOME SUBUNIT BETA"/>
    <property type="match status" value="1"/>
</dbReference>
<keyword evidence="2 4" id="KW-0647">Proteasome</keyword>
<dbReference type="InterPro" id="IPR029055">
    <property type="entry name" value="Ntn_hydrolases_N"/>
</dbReference>
<reference evidence="6" key="1">
    <citation type="submission" date="2025-08" db="UniProtKB">
        <authorList>
            <consortium name="RefSeq"/>
        </authorList>
    </citation>
    <scope>IDENTIFICATION</scope>
    <source>
        <tissue evidence="6">Testes</tissue>
    </source>
</reference>
<accession>A0ABM0GZD6</accession>
<comment type="similarity">
    <text evidence="4">Belongs to the peptidase T1B family.</text>
</comment>
<dbReference type="Proteomes" id="UP000694865">
    <property type="component" value="Unplaced"/>
</dbReference>
<dbReference type="GeneID" id="100370137"/>
<evidence type="ECO:0000256" key="4">
    <source>
        <dbReference type="RuleBase" id="RU004203"/>
    </source>
</evidence>
<comment type="subcellular location">
    <subcellularLocation>
        <location evidence="4">Cytoplasm</location>
    </subcellularLocation>
    <subcellularLocation>
        <location evidence="4">Nucleus</location>
    </subcellularLocation>
</comment>
<evidence type="ECO:0000256" key="2">
    <source>
        <dbReference type="ARBA" id="ARBA00022942"/>
    </source>
</evidence>
<dbReference type="SUPFAM" id="SSF56235">
    <property type="entry name" value="N-terminal nucleophile aminohydrolases (Ntn hydrolases)"/>
    <property type="match status" value="1"/>
</dbReference>
<evidence type="ECO:0000313" key="5">
    <source>
        <dbReference type="Proteomes" id="UP000694865"/>
    </source>
</evidence>
<dbReference type="RefSeq" id="XP_002740767.1">
    <property type="nucleotide sequence ID" value="XM_002740721.2"/>
</dbReference>
<evidence type="ECO:0000256" key="1">
    <source>
        <dbReference type="ARBA" id="ARBA00022490"/>
    </source>
</evidence>
<dbReference type="InterPro" id="IPR001353">
    <property type="entry name" value="Proteasome_sua/b"/>
</dbReference>
<comment type="function">
    <text evidence="4">Component of the proteasome, a multicatalytic proteinase complex which is characterized by its ability to cleave peptides with Arg, Phe, Tyr, Leu, and Glu adjacent to the leaving group at neutral or slightly basic pH. The proteasome has an ATP-dependent proteolytic activity.</text>
</comment>
<gene>
    <name evidence="6" type="primary">LOC100370137</name>
</gene>
<evidence type="ECO:0000313" key="6">
    <source>
        <dbReference type="RefSeq" id="XP_002740767.1"/>
    </source>
</evidence>
<dbReference type="PROSITE" id="PS00854">
    <property type="entry name" value="PROTEASOME_BETA_1"/>
    <property type="match status" value="1"/>
</dbReference>
<evidence type="ECO:0000256" key="3">
    <source>
        <dbReference type="ARBA" id="ARBA00023242"/>
    </source>
</evidence>
<name>A0ABM0GZD6_SACKO</name>
<comment type="subunit">
    <text evidence="4">Component of the proteasome complex.</text>
</comment>
<dbReference type="PANTHER" id="PTHR32194">
    <property type="entry name" value="METALLOPROTEASE TLDD"/>
    <property type="match status" value="1"/>
</dbReference>
<dbReference type="InterPro" id="IPR023333">
    <property type="entry name" value="Proteasome_suB-type"/>
</dbReference>
<sequence length="208" mass="22959">MADNCVLYDPLWQNGPRPGSFYNLPGGSTSSWNGPTKHTLQPMTTGTSVLGIKFDGGVMIAADTLGSYGSLARFRQISRIYAANNNTILGGSGDVADFQFLKAVVEQRIFLGYVNMVGTAYESPTIATGYGAYMAQPLLRDAYEKNNKMSLQEAKDLITKCMKILFYRDARSYNRFEIAYVTKDGPVIEPPTSADTNWDIAHYVKGYE</sequence>
<proteinExistence type="inferred from homology"/>
<organism evidence="5 6">
    <name type="scientific">Saccoglossus kowalevskii</name>
    <name type="common">Acorn worm</name>
    <dbReference type="NCBI Taxonomy" id="10224"/>
    <lineage>
        <taxon>Eukaryota</taxon>
        <taxon>Metazoa</taxon>
        <taxon>Hemichordata</taxon>
        <taxon>Enteropneusta</taxon>
        <taxon>Harrimaniidae</taxon>
        <taxon>Saccoglossus</taxon>
    </lineage>
</organism>
<keyword evidence="5" id="KW-1185">Reference proteome</keyword>